<dbReference type="AlphaFoldDB" id="A0A7W4Z9R7"/>
<evidence type="ECO:0000313" key="3">
    <source>
        <dbReference type="EMBL" id="MBB3060524.1"/>
    </source>
</evidence>
<feature type="domain" description="Spore coat protein U/FanG" evidence="2">
    <location>
        <begin position="2"/>
        <end position="91"/>
    </location>
</feature>
<keyword evidence="3" id="KW-0946">Virion</keyword>
<feature type="compositionally biased region" description="Polar residues" evidence="1">
    <location>
        <begin position="10"/>
        <end position="22"/>
    </location>
</feature>
<dbReference type="SMART" id="SM00972">
    <property type="entry name" value="SCPU"/>
    <property type="match status" value="1"/>
</dbReference>
<dbReference type="EMBL" id="JACHWZ010000005">
    <property type="protein sequence ID" value="MBB3060524.1"/>
    <property type="molecule type" value="Genomic_DNA"/>
</dbReference>
<feature type="region of interest" description="Disordered" evidence="1">
    <location>
        <begin position="1"/>
        <end position="22"/>
    </location>
</feature>
<name>A0A7W4Z9R7_9GAMM</name>
<organism evidence="3 4">
    <name type="scientific">Microbulbifer rhizosphaerae</name>
    <dbReference type="NCBI Taxonomy" id="1562603"/>
    <lineage>
        <taxon>Bacteria</taxon>
        <taxon>Pseudomonadati</taxon>
        <taxon>Pseudomonadota</taxon>
        <taxon>Gammaproteobacteria</taxon>
        <taxon>Cellvibrionales</taxon>
        <taxon>Microbulbiferaceae</taxon>
        <taxon>Microbulbifer</taxon>
    </lineage>
</organism>
<accession>A0A7W4Z9R7</accession>
<proteinExistence type="predicted"/>
<sequence>MSFDAGTGGTSTFATRQMDNGTNTIDYNLYRDAAHTEILGDGDGDGDGSGGTFTITFTSTGGNDEFDVFGRTDPGQNPKPTGTYSSTITATVTF</sequence>
<dbReference type="Proteomes" id="UP000535937">
    <property type="component" value="Unassembled WGS sequence"/>
</dbReference>
<evidence type="ECO:0000256" key="1">
    <source>
        <dbReference type="SAM" id="MobiDB-lite"/>
    </source>
</evidence>
<reference evidence="3 4" key="1">
    <citation type="submission" date="2020-08" db="EMBL/GenBank/DDBJ databases">
        <title>Genomic Encyclopedia of Type Strains, Phase III (KMG-III): the genomes of soil and plant-associated and newly described type strains.</title>
        <authorList>
            <person name="Whitman W."/>
        </authorList>
    </citation>
    <scope>NUCLEOTIDE SEQUENCE [LARGE SCALE GENOMIC DNA]</scope>
    <source>
        <strain evidence="3 4">CECT 8799</strain>
    </source>
</reference>
<dbReference type="InterPro" id="IPR007893">
    <property type="entry name" value="Spore_coat_U/FanG"/>
</dbReference>
<protein>
    <submittedName>
        <fullName evidence="3">Spore coat protein U-like protein</fullName>
    </submittedName>
</protein>
<gene>
    <name evidence="3" type="ORF">FHS09_001343</name>
</gene>
<keyword evidence="3" id="KW-0167">Capsid protein</keyword>
<evidence type="ECO:0000313" key="4">
    <source>
        <dbReference type="Proteomes" id="UP000535937"/>
    </source>
</evidence>
<comment type="caution">
    <text evidence="3">The sequence shown here is derived from an EMBL/GenBank/DDBJ whole genome shotgun (WGS) entry which is preliminary data.</text>
</comment>
<dbReference type="Pfam" id="PF05229">
    <property type="entry name" value="SCPU"/>
    <property type="match status" value="1"/>
</dbReference>
<evidence type="ECO:0000259" key="2">
    <source>
        <dbReference type="Pfam" id="PF05229"/>
    </source>
</evidence>
<keyword evidence="4" id="KW-1185">Reference proteome</keyword>